<keyword evidence="1" id="KW-1133">Transmembrane helix</keyword>
<dbReference type="EMBL" id="GBRH01180674">
    <property type="protein sequence ID" value="JAE17222.1"/>
    <property type="molecule type" value="Transcribed_RNA"/>
</dbReference>
<organism evidence="2">
    <name type="scientific">Arundo donax</name>
    <name type="common">Giant reed</name>
    <name type="synonym">Donax arundinaceus</name>
    <dbReference type="NCBI Taxonomy" id="35708"/>
    <lineage>
        <taxon>Eukaryota</taxon>
        <taxon>Viridiplantae</taxon>
        <taxon>Streptophyta</taxon>
        <taxon>Embryophyta</taxon>
        <taxon>Tracheophyta</taxon>
        <taxon>Spermatophyta</taxon>
        <taxon>Magnoliopsida</taxon>
        <taxon>Liliopsida</taxon>
        <taxon>Poales</taxon>
        <taxon>Poaceae</taxon>
        <taxon>PACMAD clade</taxon>
        <taxon>Arundinoideae</taxon>
        <taxon>Arundineae</taxon>
        <taxon>Arundo</taxon>
    </lineage>
</organism>
<sequence>MHLSMQIFYKIPFCFFLVIIMFSYTCAASFIWQ</sequence>
<name>A0A0A9FY87_ARUDO</name>
<evidence type="ECO:0000313" key="2">
    <source>
        <dbReference type="EMBL" id="JAE17222.1"/>
    </source>
</evidence>
<accession>A0A0A9FY87</accession>
<keyword evidence="1" id="KW-0812">Transmembrane</keyword>
<dbReference type="AlphaFoldDB" id="A0A0A9FY87"/>
<evidence type="ECO:0000256" key="1">
    <source>
        <dbReference type="SAM" id="Phobius"/>
    </source>
</evidence>
<protein>
    <submittedName>
        <fullName evidence="2">Uncharacterized protein</fullName>
    </submittedName>
</protein>
<feature type="transmembrane region" description="Helical" evidence="1">
    <location>
        <begin position="7"/>
        <end position="32"/>
    </location>
</feature>
<reference evidence="2" key="1">
    <citation type="submission" date="2014-09" db="EMBL/GenBank/DDBJ databases">
        <authorList>
            <person name="Magalhaes I.L.F."/>
            <person name="Oliveira U."/>
            <person name="Santos F.R."/>
            <person name="Vidigal T.H.D.A."/>
            <person name="Brescovit A.D."/>
            <person name="Santos A.J."/>
        </authorList>
    </citation>
    <scope>NUCLEOTIDE SEQUENCE</scope>
    <source>
        <tissue evidence="2">Shoot tissue taken approximately 20 cm above the soil surface</tissue>
    </source>
</reference>
<reference evidence="2" key="2">
    <citation type="journal article" date="2015" name="Data Brief">
        <title>Shoot transcriptome of the giant reed, Arundo donax.</title>
        <authorList>
            <person name="Barrero R.A."/>
            <person name="Guerrero F.D."/>
            <person name="Moolhuijzen P."/>
            <person name="Goolsby J.A."/>
            <person name="Tidwell J."/>
            <person name="Bellgard S.E."/>
            <person name="Bellgard M.I."/>
        </authorList>
    </citation>
    <scope>NUCLEOTIDE SEQUENCE</scope>
    <source>
        <tissue evidence="2">Shoot tissue taken approximately 20 cm above the soil surface</tissue>
    </source>
</reference>
<proteinExistence type="predicted"/>
<keyword evidence="1" id="KW-0472">Membrane</keyword>